<reference evidence="1 2" key="1">
    <citation type="journal article" date="2019" name="Int. J. Syst. Evol. Microbiol.">
        <title>The Global Catalogue of Microorganisms (GCM) 10K type strain sequencing project: providing services to taxonomists for standard genome sequencing and annotation.</title>
        <authorList>
            <consortium name="The Broad Institute Genomics Platform"/>
            <consortium name="The Broad Institute Genome Sequencing Center for Infectious Disease"/>
            <person name="Wu L."/>
            <person name="Ma J."/>
        </authorList>
    </citation>
    <scope>NUCLEOTIDE SEQUENCE [LARGE SCALE GENOMIC DNA]</scope>
    <source>
        <strain evidence="1 2">JCM 14546</strain>
    </source>
</reference>
<accession>A0ABN2TBA4</accession>
<evidence type="ECO:0000313" key="1">
    <source>
        <dbReference type="EMBL" id="GAA2003969.1"/>
    </source>
</evidence>
<dbReference type="Proteomes" id="UP001500755">
    <property type="component" value="Unassembled WGS sequence"/>
</dbReference>
<gene>
    <name evidence="1" type="ORF">GCM10009755_11520</name>
</gene>
<sequence length="244" mass="26799">MSESTVERLLSILATDLSLEKFTDDVLAHPEWMPGRAPLPAASPLPDGAFERLLRVAGLPEGEHERMRRESESAALGARIALHDLTVSRRLLESALTTKQAAQLLERDTPNITRGIKQHRYYAVRVAGALRLPEWQFYERTTYEDYVPGEPFAPDEVYEPLPHLADVVPAIPADLHPLSIEGFMRSAHPDLSSEAVWGEIGGPSVDVVGGESTIGSHTLSPRDWLISGGEPQAVVALLEGMSRR</sequence>
<dbReference type="RefSeq" id="WP_344307813.1">
    <property type="nucleotide sequence ID" value="NZ_BAAANO010000010.1"/>
</dbReference>
<evidence type="ECO:0000313" key="2">
    <source>
        <dbReference type="Proteomes" id="UP001500755"/>
    </source>
</evidence>
<proteinExistence type="predicted"/>
<dbReference type="EMBL" id="BAAANO010000010">
    <property type="protein sequence ID" value="GAA2003969.1"/>
    <property type="molecule type" value="Genomic_DNA"/>
</dbReference>
<keyword evidence="2" id="KW-1185">Reference proteome</keyword>
<protein>
    <submittedName>
        <fullName evidence="1">Uncharacterized protein</fullName>
    </submittedName>
</protein>
<organism evidence="1 2">
    <name type="scientific">Brevibacterium samyangense</name>
    <dbReference type="NCBI Taxonomy" id="366888"/>
    <lineage>
        <taxon>Bacteria</taxon>
        <taxon>Bacillati</taxon>
        <taxon>Actinomycetota</taxon>
        <taxon>Actinomycetes</taxon>
        <taxon>Micrococcales</taxon>
        <taxon>Brevibacteriaceae</taxon>
        <taxon>Brevibacterium</taxon>
    </lineage>
</organism>
<name>A0ABN2TBA4_9MICO</name>
<comment type="caution">
    <text evidence="1">The sequence shown here is derived from an EMBL/GenBank/DDBJ whole genome shotgun (WGS) entry which is preliminary data.</text>
</comment>